<feature type="signal peptide" evidence="1">
    <location>
        <begin position="1"/>
        <end position="18"/>
    </location>
</feature>
<dbReference type="InterPro" id="IPR018635">
    <property type="entry name" value="UPF0319"/>
</dbReference>
<evidence type="ECO:0000313" key="2">
    <source>
        <dbReference type="EMBL" id="ADN74686.1"/>
    </source>
</evidence>
<dbReference type="STRING" id="550540.Fbal_0472"/>
<dbReference type="eggNOG" id="COG3110">
    <property type="taxonomic scope" value="Bacteria"/>
</dbReference>
<dbReference type="OrthoDB" id="6401001at2"/>
<dbReference type="GeneID" id="67180714"/>
<dbReference type="RefSeq" id="WP_013343992.1">
    <property type="nucleotide sequence ID" value="NC_014541.1"/>
</dbReference>
<dbReference type="KEGG" id="fbl:Fbal_0472"/>
<name>E1SP37_FERBD</name>
<dbReference type="HOGENOM" id="CLU_1956335_0_0_6"/>
<evidence type="ECO:0008006" key="4">
    <source>
        <dbReference type="Google" id="ProtNLM"/>
    </source>
</evidence>
<proteinExistence type="predicted"/>
<organism evidence="2 3">
    <name type="scientific">Ferrimonas balearica (strain DSM 9799 / CCM 4581 / KCTC 23876 / PAT)</name>
    <dbReference type="NCBI Taxonomy" id="550540"/>
    <lineage>
        <taxon>Bacteria</taxon>
        <taxon>Pseudomonadati</taxon>
        <taxon>Pseudomonadota</taxon>
        <taxon>Gammaproteobacteria</taxon>
        <taxon>Alteromonadales</taxon>
        <taxon>Ferrimonadaceae</taxon>
        <taxon>Ferrimonas</taxon>
    </lineage>
</organism>
<evidence type="ECO:0000256" key="1">
    <source>
        <dbReference type="SAM" id="SignalP"/>
    </source>
</evidence>
<accession>E1SP37</accession>
<feature type="chain" id="PRO_5003151539" description="DUF2057 domain-containing protein" evidence="1">
    <location>
        <begin position="19"/>
        <end position="135"/>
    </location>
</feature>
<sequence length="135" mass="15430">MKARYWPLMALFCPLAMAGELHLPEGFYATAVNGQAVSPHQNRLNLGSGRQVVTLRYANPYLFHKEFHEVLVSAPLYLVFDASNQHYRISATLPTELEAARRFARDPEFSLTSQQQPIPYQTYRYNQAVNALLSR</sequence>
<protein>
    <recommendedName>
        <fullName evidence="4">DUF2057 domain-containing protein</fullName>
    </recommendedName>
</protein>
<dbReference type="Pfam" id="PF09829">
    <property type="entry name" value="DUF2057"/>
    <property type="match status" value="1"/>
</dbReference>
<keyword evidence="3" id="KW-1185">Reference proteome</keyword>
<reference evidence="2 3" key="1">
    <citation type="journal article" date="2010" name="Stand. Genomic Sci.">
        <title>Complete genome sequence of Ferrimonas balearica type strain (PAT).</title>
        <authorList>
            <person name="Nolan M."/>
            <person name="Sikorski J."/>
            <person name="Davenport K."/>
            <person name="Lucas S."/>
            <person name="Glavina Del Rio T."/>
            <person name="Tice H."/>
            <person name="Cheng J."/>
            <person name="Goodwin L."/>
            <person name="Pitluck S."/>
            <person name="Liolios K."/>
            <person name="Ivanova N."/>
            <person name="Mavromatis K."/>
            <person name="Ovchinnikova G."/>
            <person name="Pati A."/>
            <person name="Chen A."/>
            <person name="Palaniappan K."/>
            <person name="Land M."/>
            <person name="Hauser L."/>
            <person name="Chang Y."/>
            <person name="Jeffries C."/>
            <person name="Tapia R."/>
            <person name="Brettin T."/>
            <person name="Detter J."/>
            <person name="Han C."/>
            <person name="Yasawong M."/>
            <person name="Rohde M."/>
            <person name="Tindall B."/>
            <person name="Goker M."/>
            <person name="Woyke T."/>
            <person name="Bristow J."/>
            <person name="Eisen J."/>
            <person name="Markowitz V."/>
            <person name="Hugenholtz P."/>
            <person name="Kyrpides N."/>
            <person name="Klenk H."/>
            <person name="Lapidus A."/>
        </authorList>
    </citation>
    <scope>NUCLEOTIDE SEQUENCE [LARGE SCALE GENOMIC DNA]</scope>
    <source>
        <strain evidence="3">DSM 9799 / CCM 4581 / KCTC 23876 / PAT</strain>
    </source>
</reference>
<keyword evidence="1" id="KW-0732">Signal</keyword>
<dbReference type="AlphaFoldDB" id="E1SP37"/>
<evidence type="ECO:0000313" key="3">
    <source>
        <dbReference type="Proteomes" id="UP000006683"/>
    </source>
</evidence>
<dbReference type="Proteomes" id="UP000006683">
    <property type="component" value="Chromosome"/>
</dbReference>
<gene>
    <name evidence="2" type="ordered locus">Fbal_0472</name>
</gene>
<dbReference type="EMBL" id="CP002209">
    <property type="protein sequence ID" value="ADN74686.1"/>
    <property type="molecule type" value="Genomic_DNA"/>
</dbReference>